<protein>
    <recommendedName>
        <fullName evidence="1">KAP NTPase domain-containing protein</fullName>
    </recommendedName>
</protein>
<evidence type="ECO:0000313" key="2">
    <source>
        <dbReference type="EMBL" id="NYJ14268.1"/>
    </source>
</evidence>
<dbReference type="AlphaFoldDB" id="A0A7Z0E390"/>
<dbReference type="RefSeq" id="WP_246714223.1">
    <property type="nucleotide sequence ID" value="NZ_JACBZV010000011.1"/>
</dbReference>
<dbReference type="InterPro" id="IPR027417">
    <property type="entry name" value="P-loop_NTPase"/>
</dbReference>
<accession>A0A7Z0E390</accession>
<dbReference type="SUPFAM" id="SSF52540">
    <property type="entry name" value="P-loop containing nucleoside triphosphate hydrolases"/>
    <property type="match status" value="1"/>
</dbReference>
<evidence type="ECO:0000313" key="3">
    <source>
        <dbReference type="Proteomes" id="UP000535276"/>
    </source>
</evidence>
<dbReference type="InterPro" id="IPR052754">
    <property type="entry name" value="NTPase_KAP_P-loop"/>
</dbReference>
<dbReference type="PANTHER" id="PTHR22674">
    <property type="entry name" value="NTPASE, KAP FAMILY P-LOOP DOMAIN-CONTAINING 1"/>
    <property type="match status" value="1"/>
</dbReference>
<dbReference type="EMBL" id="JACBZV010000011">
    <property type="protein sequence ID" value="NYJ14268.1"/>
    <property type="molecule type" value="Genomic_DNA"/>
</dbReference>
<gene>
    <name evidence="2" type="ORF">GGI64_005360</name>
</gene>
<dbReference type="InterPro" id="IPR011646">
    <property type="entry name" value="KAP_P-loop"/>
</dbReference>
<proteinExistence type="predicted"/>
<name>A0A7Z0E390_RHILE</name>
<dbReference type="Proteomes" id="UP000535276">
    <property type="component" value="Unassembled WGS sequence"/>
</dbReference>
<comment type="caution">
    <text evidence="2">The sequence shown here is derived from an EMBL/GenBank/DDBJ whole genome shotgun (WGS) entry which is preliminary data.</text>
</comment>
<feature type="domain" description="KAP NTPase" evidence="1">
    <location>
        <begin position="26"/>
        <end position="333"/>
    </location>
</feature>
<sequence>MAENETLLISETDRALDDVFADEYGFNDIAKKLAPSLVDAAKSDGMVIGIEGPWGSGKTSLLNFLKKQLAARQADRLHVITLAPWLTGDNISLIETLTDAMADILDKEEEKSSPPGFWSRRKKEAASYTDLFRKYGARTGRALAPVANLAGMIYPAAAIIGTGLGVGADYLEKLGRTPTDAEVKKLISDKLASLDVRFLVLIDDLDRLEPRQAVEVIRMVRSVADFPKVAYVMCYDRSILAHALELSLHVKDGDLFLQKVVQLTFTIPLPEPFDLRISLRSKALAIYREVNGKDPDAAQQGEISRAIDREGAGLKTPREVKLVLNAIKFAYRSMADDLYFPDLCRISLSKILNPPLYRWLEHYLSVRSVIFTGDAEMAEDDMTELGTSLKALLPSESLGSTRSIWSVAEYIPGLQVNDDPKARVFQSEHSDQIAKYLNDKRLGSPVHYRYYFALTGPRSVLPDEKLNELKALAGSDIPGLSAKLEDYIRAPRPLGQSWFEHILDRFSRSELGALSAGQLCGLTTAVGNVMDFAMRDKQQVRLFSRSLSDKSEILVGNVLDILRENDTQARQRLVQTLYAQSPSLSWLVAELLRQELFDHGVVGDRARRVEDRHLTAEELDACRQILRERLAAAAADGSLANLPNLAGILYGWRDMAGPEDPRAWVADFIADDTNLVMLLLELRGLTVSDRVYRPLRNSTLDLFMDREAVLQRLAALRQGGPSAELKSKLDEIDDALQIGANDHYN</sequence>
<dbReference type="Gene3D" id="3.40.50.300">
    <property type="entry name" value="P-loop containing nucleotide triphosphate hydrolases"/>
    <property type="match status" value="1"/>
</dbReference>
<organism evidence="2 3">
    <name type="scientific">Rhizobium leguminosarum</name>
    <dbReference type="NCBI Taxonomy" id="384"/>
    <lineage>
        <taxon>Bacteria</taxon>
        <taxon>Pseudomonadati</taxon>
        <taxon>Pseudomonadota</taxon>
        <taxon>Alphaproteobacteria</taxon>
        <taxon>Hyphomicrobiales</taxon>
        <taxon>Rhizobiaceae</taxon>
        <taxon>Rhizobium/Agrobacterium group</taxon>
        <taxon>Rhizobium</taxon>
    </lineage>
</organism>
<dbReference type="PANTHER" id="PTHR22674:SF6">
    <property type="entry name" value="NTPASE KAP FAMILY P-LOOP DOMAIN-CONTAINING PROTEIN 1"/>
    <property type="match status" value="1"/>
</dbReference>
<evidence type="ECO:0000259" key="1">
    <source>
        <dbReference type="Pfam" id="PF07693"/>
    </source>
</evidence>
<dbReference type="Pfam" id="PF07693">
    <property type="entry name" value="KAP_NTPase"/>
    <property type="match status" value="1"/>
</dbReference>
<reference evidence="2 3" key="1">
    <citation type="submission" date="2020-07" db="EMBL/GenBank/DDBJ databases">
        <title>Genomic Encyclopedia of Type Strains, Phase IV (KMG-V): Genome sequencing to study the core and pangenomes of soil and plant-associated prokaryotes.</title>
        <authorList>
            <person name="Whitman W."/>
        </authorList>
    </citation>
    <scope>NUCLEOTIDE SEQUENCE [LARGE SCALE GENOMIC DNA]</scope>
    <source>
        <strain evidence="2 3">SEMIA 4052</strain>
    </source>
</reference>